<proteinExistence type="inferred from homology"/>
<dbReference type="PANTHER" id="PTHR33798:SF5">
    <property type="entry name" value="FLAVIN REDUCTASE LIKE DOMAIN-CONTAINING PROTEIN"/>
    <property type="match status" value="1"/>
</dbReference>
<evidence type="ECO:0000259" key="5">
    <source>
        <dbReference type="SMART" id="SM00903"/>
    </source>
</evidence>
<evidence type="ECO:0000256" key="1">
    <source>
        <dbReference type="ARBA" id="ARBA00001917"/>
    </source>
</evidence>
<dbReference type="Proteomes" id="UP000287023">
    <property type="component" value="Unassembled WGS sequence"/>
</dbReference>
<keyword evidence="2" id="KW-0285">Flavoprotein</keyword>
<dbReference type="GO" id="GO:0010181">
    <property type="term" value="F:FMN binding"/>
    <property type="evidence" value="ECO:0007669"/>
    <property type="project" value="InterPro"/>
</dbReference>
<keyword evidence="7" id="KW-1185">Reference proteome</keyword>
<keyword evidence="3" id="KW-0288">FMN</keyword>
<comment type="caution">
    <text evidence="6">The sequence shown here is derived from an EMBL/GenBank/DDBJ whole genome shotgun (WGS) entry which is preliminary data.</text>
</comment>
<feature type="domain" description="Flavin reductase like" evidence="5">
    <location>
        <begin position="22"/>
        <end position="176"/>
    </location>
</feature>
<comment type="cofactor">
    <cofactor evidence="1">
        <name>FMN</name>
        <dbReference type="ChEBI" id="CHEBI:58210"/>
    </cofactor>
</comment>
<dbReference type="RefSeq" id="WP_127060226.1">
    <property type="nucleotide sequence ID" value="NZ_RZHF01000005.1"/>
</dbReference>
<dbReference type="InterPro" id="IPR012349">
    <property type="entry name" value="Split_barrel_FMN-bd"/>
</dbReference>
<evidence type="ECO:0000256" key="4">
    <source>
        <dbReference type="ARBA" id="ARBA00038054"/>
    </source>
</evidence>
<dbReference type="Pfam" id="PF01613">
    <property type="entry name" value="Flavin_Reduct"/>
    <property type="match status" value="1"/>
</dbReference>
<dbReference type="GO" id="GO:0016646">
    <property type="term" value="F:oxidoreductase activity, acting on the CH-NH group of donors, NAD or NADP as acceptor"/>
    <property type="evidence" value="ECO:0007669"/>
    <property type="project" value="UniProtKB-ARBA"/>
</dbReference>
<evidence type="ECO:0000256" key="3">
    <source>
        <dbReference type="ARBA" id="ARBA00022643"/>
    </source>
</evidence>
<comment type="similarity">
    <text evidence="4">Belongs to the flavoredoxin family.</text>
</comment>
<evidence type="ECO:0000313" key="7">
    <source>
        <dbReference type="Proteomes" id="UP000287023"/>
    </source>
</evidence>
<dbReference type="EMBL" id="RZHF01000005">
    <property type="protein sequence ID" value="RUR33610.1"/>
    <property type="molecule type" value="Genomic_DNA"/>
</dbReference>
<dbReference type="SMART" id="SM00903">
    <property type="entry name" value="Flavin_Reduct"/>
    <property type="match status" value="1"/>
</dbReference>
<accession>A0A3S0WBB7</accession>
<dbReference type="InterPro" id="IPR002563">
    <property type="entry name" value="Flavin_Rdtase-like_dom"/>
</dbReference>
<name>A0A3S0WBB7_9GAMM</name>
<reference evidence="6 7" key="1">
    <citation type="submission" date="2018-12" db="EMBL/GenBank/DDBJ databases">
        <title>three novel Halomonas strain isolated from plants.</title>
        <authorList>
            <person name="Sun C."/>
        </authorList>
    </citation>
    <scope>NUCLEOTIDE SEQUENCE [LARGE SCALE GENOMIC DNA]</scope>
    <source>
        <strain evidence="6 7">JCM 18142</strain>
    </source>
</reference>
<dbReference type="SUPFAM" id="SSF50475">
    <property type="entry name" value="FMN-binding split barrel"/>
    <property type="match status" value="1"/>
</dbReference>
<dbReference type="Gene3D" id="2.30.110.10">
    <property type="entry name" value="Electron Transport, Fmn-binding Protein, Chain A"/>
    <property type="match status" value="1"/>
</dbReference>
<dbReference type="PANTHER" id="PTHR33798">
    <property type="entry name" value="FLAVOPROTEIN OXYGENASE"/>
    <property type="match status" value="1"/>
</dbReference>
<evidence type="ECO:0000313" key="6">
    <source>
        <dbReference type="EMBL" id="RUR33610.1"/>
    </source>
</evidence>
<dbReference type="AlphaFoldDB" id="A0A3S0WBB7"/>
<sequence>MSDYLLDESPLSAGIIYRLLSGSICPRPIAWVATQDLNGHANLAPFSFFNVASVNPPVLAFAPLLDGNAQPKDTVRNLEELPECVVHIGSEALIEALNTTSASLPREEDEFTLAGLEKAPMAGIAVPRVAASPVAFGCKLYELIRFGDQPLAGTLVLAQVVSIHIDENIWDGRHVDIDLLKPIGRLAGNDYVRATDRFTIERPA</sequence>
<protein>
    <submittedName>
        <fullName evidence="6">Flavin reductase family protein</fullName>
    </submittedName>
</protein>
<organism evidence="6 7">
    <name type="scientific">Vreelandella nanhaiensis</name>
    <dbReference type="NCBI Taxonomy" id="1258546"/>
    <lineage>
        <taxon>Bacteria</taxon>
        <taxon>Pseudomonadati</taxon>
        <taxon>Pseudomonadota</taxon>
        <taxon>Gammaproteobacteria</taxon>
        <taxon>Oceanospirillales</taxon>
        <taxon>Halomonadaceae</taxon>
        <taxon>Vreelandella</taxon>
    </lineage>
</organism>
<gene>
    <name evidence="6" type="ORF">ELY38_04070</name>
</gene>
<evidence type="ECO:0000256" key="2">
    <source>
        <dbReference type="ARBA" id="ARBA00022630"/>
    </source>
</evidence>
<dbReference type="OrthoDB" id="9794638at2"/>